<name>A0ABU3W3J6_9GAMM</name>
<dbReference type="PROSITE" id="PS51257">
    <property type="entry name" value="PROKAR_LIPOPROTEIN"/>
    <property type="match status" value="1"/>
</dbReference>
<keyword evidence="1" id="KW-0732">Signal</keyword>
<dbReference type="Proteomes" id="UP001269819">
    <property type="component" value="Unassembled WGS sequence"/>
</dbReference>
<protein>
    <submittedName>
        <fullName evidence="2">Uncharacterized protein</fullName>
    </submittedName>
</protein>
<evidence type="ECO:0000313" key="3">
    <source>
        <dbReference type="Proteomes" id="UP001269819"/>
    </source>
</evidence>
<feature type="chain" id="PRO_5045764448" evidence="1">
    <location>
        <begin position="29"/>
        <end position="163"/>
    </location>
</feature>
<dbReference type="RefSeq" id="WP_316975408.1">
    <property type="nucleotide sequence ID" value="NZ_JAWIIJ010000026.1"/>
</dbReference>
<evidence type="ECO:0000313" key="2">
    <source>
        <dbReference type="EMBL" id="MDV2081116.1"/>
    </source>
</evidence>
<reference evidence="2 3" key="1">
    <citation type="submission" date="2023-10" db="EMBL/GenBank/DDBJ databases">
        <title>Characteristics and mechanism of a salt-tolerant marine origin heterotrophic nitrifying- aerobic denitrifying bacteria Marinobacter xestospongiae HN1.</title>
        <authorList>
            <person name="Qi R."/>
        </authorList>
    </citation>
    <scope>NUCLEOTIDE SEQUENCE [LARGE SCALE GENOMIC DNA]</scope>
    <source>
        <strain evidence="2 3">HN1</strain>
    </source>
</reference>
<keyword evidence="3" id="KW-1185">Reference proteome</keyword>
<evidence type="ECO:0000256" key="1">
    <source>
        <dbReference type="SAM" id="SignalP"/>
    </source>
</evidence>
<organism evidence="2 3">
    <name type="scientific">Marinobacter xestospongiae</name>
    <dbReference type="NCBI Taxonomy" id="994319"/>
    <lineage>
        <taxon>Bacteria</taxon>
        <taxon>Pseudomonadati</taxon>
        <taxon>Pseudomonadota</taxon>
        <taxon>Gammaproteobacteria</taxon>
        <taxon>Pseudomonadales</taxon>
        <taxon>Marinobacteraceae</taxon>
        <taxon>Marinobacter</taxon>
    </lineage>
</organism>
<comment type="caution">
    <text evidence="2">The sequence shown here is derived from an EMBL/GenBank/DDBJ whole genome shotgun (WGS) entry which is preliminary data.</text>
</comment>
<proteinExistence type="predicted"/>
<feature type="signal peptide" evidence="1">
    <location>
        <begin position="1"/>
        <end position="28"/>
    </location>
</feature>
<dbReference type="EMBL" id="JAWIIJ010000026">
    <property type="protein sequence ID" value="MDV2081116.1"/>
    <property type="molecule type" value="Genomic_DNA"/>
</dbReference>
<gene>
    <name evidence="2" type="ORF">RYS15_20690</name>
</gene>
<accession>A0ABU3W3J6</accession>
<sequence length="163" mass="17733">MKTSKPLSGQTVVLIVSMVLMGSCQASTAEEGNPVGRIGFVEKALIDAVDQTPFAAVVRHVSAERQASEASNGEPVFLHHVEVRDVFRGPEIDRLTYALFAELGESDAAPSEWVIITLCQGDEGYQWPGTGAIFPATEELVAVARKASRDVEPEQQVFEQCEW</sequence>